<accession>A0A2U4E323</accession>
<reference evidence="11" key="2">
    <citation type="submission" date="2020-11" db="EMBL/GenBank/DDBJ databases">
        <authorList>
            <consortium name="NCBI Pathogen Detection Project"/>
        </authorList>
    </citation>
    <scope>NUCLEOTIDE SEQUENCE</scope>
    <source>
        <strain evidence="12">AUSMDU00005748</strain>
        <strain evidence="11">R404</strain>
    </source>
</reference>
<dbReference type="SUPFAM" id="SSF49584">
    <property type="entry name" value="Periplasmic chaperone C-domain"/>
    <property type="match status" value="1"/>
</dbReference>
<comment type="similarity">
    <text evidence="2">Belongs to the periplasmic pilus chaperone family.</text>
</comment>
<dbReference type="Pfam" id="PF00345">
    <property type="entry name" value="PapD_N"/>
    <property type="match status" value="1"/>
</dbReference>
<dbReference type="InterPro" id="IPR001829">
    <property type="entry name" value="Pili_assmbl_chaperone_bac"/>
</dbReference>
<evidence type="ECO:0000256" key="1">
    <source>
        <dbReference type="ARBA" id="ARBA00004418"/>
    </source>
</evidence>
<evidence type="ECO:0000256" key="7">
    <source>
        <dbReference type="SAM" id="SignalP"/>
    </source>
</evidence>
<dbReference type="InterPro" id="IPR016147">
    <property type="entry name" value="Pili_assmbl_chaperone_N"/>
</dbReference>
<dbReference type="AlphaFoldDB" id="A0A2U4E323"/>
<dbReference type="PANTHER" id="PTHR30251:SF2">
    <property type="entry name" value="FIMBRIAL CHAPERONE YADV-RELATED"/>
    <property type="match status" value="1"/>
</dbReference>
<feature type="signal peptide" evidence="7">
    <location>
        <begin position="1"/>
        <end position="27"/>
    </location>
</feature>
<dbReference type="PANTHER" id="PTHR30251">
    <property type="entry name" value="PILUS ASSEMBLY CHAPERONE"/>
    <property type="match status" value="1"/>
</dbReference>
<dbReference type="EMBL" id="ABNOCX020000005">
    <property type="protein sequence ID" value="EML7082691.1"/>
    <property type="molecule type" value="Genomic_DNA"/>
</dbReference>
<evidence type="ECO:0000313" key="11">
    <source>
        <dbReference type="EMBL" id="HAT1683978.1"/>
    </source>
</evidence>
<evidence type="ECO:0000256" key="4">
    <source>
        <dbReference type="ARBA" id="ARBA00022729"/>
    </source>
</evidence>
<dbReference type="InterPro" id="IPR036316">
    <property type="entry name" value="Pili_assmbl_chap_C_dom_sf"/>
</dbReference>
<dbReference type="GO" id="GO:0030288">
    <property type="term" value="C:outer membrane-bounded periplasmic space"/>
    <property type="evidence" value="ECO:0007669"/>
    <property type="project" value="InterPro"/>
</dbReference>
<evidence type="ECO:0000259" key="8">
    <source>
        <dbReference type="Pfam" id="PF00345"/>
    </source>
</evidence>
<dbReference type="InterPro" id="IPR013783">
    <property type="entry name" value="Ig-like_fold"/>
</dbReference>
<dbReference type="InterPro" id="IPR016148">
    <property type="entry name" value="Pili_assmbl_chaperone_C"/>
</dbReference>
<comment type="subcellular location">
    <subcellularLocation>
        <location evidence="1">Periplasm</location>
    </subcellularLocation>
</comment>
<evidence type="ECO:0000313" key="14">
    <source>
        <dbReference type="Proteomes" id="UP000673434"/>
    </source>
</evidence>
<dbReference type="Proteomes" id="UP000673434">
    <property type="component" value="Unassembled WGS sequence"/>
</dbReference>
<dbReference type="FunFam" id="2.60.40.10:FF:000458">
    <property type="entry name" value="Molecular chaperone FimC"/>
    <property type="match status" value="1"/>
</dbReference>
<dbReference type="InterPro" id="IPR050643">
    <property type="entry name" value="Periplasmic_pilus_chap"/>
</dbReference>
<evidence type="ECO:0000313" key="10">
    <source>
        <dbReference type="EMBL" id="EML7082691.1"/>
    </source>
</evidence>
<keyword evidence="5" id="KW-0574">Periplasm</keyword>
<name>A0A2U4E323_KLEOX</name>
<evidence type="ECO:0000256" key="3">
    <source>
        <dbReference type="ARBA" id="ARBA00022558"/>
    </source>
</evidence>
<dbReference type="RefSeq" id="WP_004102279.1">
    <property type="nucleotide sequence ID" value="NZ_ABFNOZ020000090.1"/>
</dbReference>
<dbReference type="Gene3D" id="2.60.40.10">
    <property type="entry name" value="Immunoglobulins"/>
    <property type="match status" value="2"/>
</dbReference>
<evidence type="ECO:0000313" key="12">
    <source>
        <dbReference type="EMBL" id="HAU4358672.1"/>
    </source>
</evidence>
<dbReference type="Proteomes" id="UP000868497">
    <property type="component" value="Unassembled WGS sequence"/>
</dbReference>
<evidence type="ECO:0000259" key="9">
    <source>
        <dbReference type="Pfam" id="PF02753"/>
    </source>
</evidence>
<proteinExistence type="inferred from homology"/>
<dbReference type="Proteomes" id="UP000856143">
    <property type="component" value="Unassembled WGS sequence"/>
</dbReference>
<dbReference type="InterPro" id="IPR008962">
    <property type="entry name" value="PapD-like_sf"/>
</dbReference>
<keyword evidence="4 7" id="KW-0732">Signal</keyword>
<dbReference type="GO" id="GO:0071555">
    <property type="term" value="P:cell wall organization"/>
    <property type="evidence" value="ECO:0007669"/>
    <property type="project" value="InterPro"/>
</dbReference>
<dbReference type="Pfam" id="PF02753">
    <property type="entry name" value="PapD_C"/>
    <property type="match status" value="1"/>
</dbReference>
<keyword evidence="3" id="KW-1029">Fimbrium biogenesis</keyword>
<organism evidence="13 14">
    <name type="scientific">Klebsiella oxytoca</name>
    <dbReference type="NCBI Taxonomy" id="571"/>
    <lineage>
        <taxon>Bacteria</taxon>
        <taxon>Pseudomonadati</taxon>
        <taxon>Pseudomonadota</taxon>
        <taxon>Gammaproteobacteria</taxon>
        <taxon>Enterobacterales</taxon>
        <taxon>Enterobacteriaceae</taxon>
        <taxon>Klebsiella/Raoultella group</taxon>
        <taxon>Klebsiella</taxon>
    </lineage>
</organism>
<dbReference type="PRINTS" id="PR00969">
    <property type="entry name" value="CHAPERONPILI"/>
</dbReference>
<protein>
    <submittedName>
        <fullName evidence="13">Fimbria/pilus periplasmic chaperone</fullName>
    </submittedName>
</protein>
<comment type="caution">
    <text evidence="13">The sequence shown here is derived from an EMBL/GenBank/DDBJ whole genome shotgun (WGS) entry which is preliminary data.</text>
</comment>
<reference evidence="13 14" key="3">
    <citation type="submission" date="2021-03" db="EMBL/GenBank/DDBJ databases">
        <authorList>
            <person name="Stanton E."/>
        </authorList>
    </citation>
    <scope>NUCLEOTIDE SEQUENCE [LARGE SCALE GENOMIC DNA]</scope>
    <source>
        <strain evidence="13 14">2020EL-00037</strain>
    </source>
</reference>
<dbReference type="EMBL" id="DACSEO010000080">
    <property type="protein sequence ID" value="HAT1683978.1"/>
    <property type="molecule type" value="Genomic_DNA"/>
</dbReference>
<keyword evidence="14" id="KW-1185">Reference proteome</keyword>
<keyword evidence="6" id="KW-0143">Chaperone</keyword>
<feature type="chain" id="PRO_5044581419" evidence="7">
    <location>
        <begin position="28"/>
        <end position="237"/>
    </location>
</feature>
<reference evidence="10" key="4">
    <citation type="submission" date="2024-02" db="EMBL/GenBank/DDBJ databases">
        <authorList>
            <consortium name="Clinical and Environmental Microbiology Branch: Whole genome sequencing antimicrobial resistance pathogens in the healthcare setting"/>
        </authorList>
    </citation>
    <scope>NUCLEOTIDE SEQUENCE</scope>
    <source>
        <strain evidence="10">2023BB-00086</strain>
    </source>
</reference>
<gene>
    <name evidence="12" type="ORF">F6W21_20320</name>
    <name evidence="11" type="ORF">I8Y21_004742</name>
    <name evidence="13" type="ORF">J7S78_22785</name>
    <name evidence="10" type="ORF">RYF40_003155</name>
</gene>
<evidence type="ECO:0000256" key="2">
    <source>
        <dbReference type="ARBA" id="ARBA00007399"/>
    </source>
</evidence>
<reference evidence="11" key="1">
    <citation type="journal article" date="2018" name="Genome Biol.">
        <title>SKESA: strategic k-mer extension for scrupulous assemblies.</title>
        <authorList>
            <person name="Souvorov A."/>
            <person name="Agarwala R."/>
            <person name="Lipman D.J."/>
        </authorList>
    </citation>
    <scope>NUCLEOTIDE SEQUENCE</scope>
    <source>
        <strain evidence="12">AUSMDU00005748</strain>
        <strain evidence="11">R404</strain>
    </source>
</reference>
<dbReference type="EMBL" id="JAGKON010000026">
    <property type="protein sequence ID" value="MBQ0602641.1"/>
    <property type="molecule type" value="Genomic_DNA"/>
</dbReference>
<dbReference type="OrthoDB" id="9131059at2"/>
<evidence type="ECO:0000256" key="6">
    <source>
        <dbReference type="ARBA" id="ARBA00023186"/>
    </source>
</evidence>
<dbReference type="SUPFAM" id="SSF49354">
    <property type="entry name" value="PapD-like"/>
    <property type="match status" value="1"/>
</dbReference>
<feature type="domain" description="Pili assembly chaperone C-terminal" evidence="9">
    <location>
        <begin position="176"/>
        <end position="230"/>
    </location>
</feature>
<feature type="domain" description="Pili assembly chaperone N-terminal" evidence="8">
    <location>
        <begin position="28"/>
        <end position="152"/>
    </location>
</feature>
<dbReference type="GeneID" id="93284829"/>
<evidence type="ECO:0000313" key="13">
    <source>
        <dbReference type="EMBL" id="MBQ0602641.1"/>
    </source>
</evidence>
<sequence>MDVRKTIFLPAALSCLMSALCTFPVQAGVVINGTRVIYPGDEKEITVQVSNNGQRPVLVQSWLDTGDSEATPDTITTPFILTPPINRLDSGKAQALRISSLTTSALPQDRESLYWLNVLEIPGRPGSEIKNENYLQLAVRSRIKFFWRPASLKEGAARAPQALSWAATEQGLKAINPTPYFISLATLTVAGKTADVDMVDPFSDRIFPHVKASRGSQVQAEWIDDYGAIRSQNFTVK</sequence>
<evidence type="ECO:0000256" key="5">
    <source>
        <dbReference type="ARBA" id="ARBA00022764"/>
    </source>
</evidence>
<dbReference type="EMBL" id="DACXIC010000028">
    <property type="protein sequence ID" value="HAU4358672.1"/>
    <property type="molecule type" value="Genomic_DNA"/>
</dbReference>